<keyword evidence="1" id="KW-1133">Transmembrane helix</keyword>
<organism evidence="2 3">
    <name type="scientific">Papaver somniferum</name>
    <name type="common">Opium poppy</name>
    <dbReference type="NCBI Taxonomy" id="3469"/>
    <lineage>
        <taxon>Eukaryota</taxon>
        <taxon>Viridiplantae</taxon>
        <taxon>Streptophyta</taxon>
        <taxon>Embryophyta</taxon>
        <taxon>Tracheophyta</taxon>
        <taxon>Spermatophyta</taxon>
        <taxon>Magnoliopsida</taxon>
        <taxon>Ranunculales</taxon>
        <taxon>Papaveraceae</taxon>
        <taxon>Papaveroideae</taxon>
        <taxon>Papaver</taxon>
    </lineage>
</organism>
<keyword evidence="3" id="KW-1185">Reference proteome</keyword>
<name>A0A4Y7IME4_PAPSO</name>
<keyword evidence="1" id="KW-0812">Transmembrane</keyword>
<dbReference type="AlphaFoldDB" id="A0A4Y7IME4"/>
<dbReference type="EMBL" id="CM010716">
    <property type="protein sequence ID" value="RZC48628.1"/>
    <property type="molecule type" value="Genomic_DNA"/>
</dbReference>
<keyword evidence="1" id="KW-0472">Membrane</keyword>
<reference evidence="2 3" key="1">
    <citation type="journal article" date="2018" name="Science">
        <title>The opium poppy genome and morphinan production.</title>
        <authorList>
            <person name="Guo L."/>
            <person name="Winzer T."/>
            <person name="Yang X."/>
            <person name="Li Y."/>
            <person name="Ning Z."/>
            <person name="He Z."/>
            <person name="Teodor R."/>
            <person name="Lu Y."/>
            <person name="Bowser T.A."/>
            <person name="Graham I.A."/>
            <person name="Ye K."/>
        </authorList>
    </citation>
    <scope>NUCLEOTIDE SEQUENCE [LARGE SCALE GENOMIC DNA]</scope>
    <source>
        <strain evidence="3">cv. HN1</strain>
        <tissue evidence="2">Leaves</tissue>
    </source>
</reference>
<feature type="transmembrane region" description="Helical" evidence="1">
    <location>
        <begin position="20"/>
        <end position="46"/>
    </location>
</feature>
<evidence type="ECO:0000256" key="1">
    <source>
        <dbReference type="SAM" id="Phobius"/>
    </source>
</evidence>
<accession>A0A4Y7IME4</accession>
<protein>
    <submittedName>
        <fullName evidence="2">Uncharacterized protein</fullName>
    </submittedName>
</protein>
<sequence length="48" mass="5775">MKIHLSLLEPRMKLDQFRKLLEMMSIGMEMLRTMMSIGINMLRYAIMK</sequence>
<dbReference type="Gramene" id="RZC48628">
    <property type="protein sequence ID" value="RZC48628"/>
    <property type="gene ID" value="C5167_017059"/>
</dbReference>
<dbReference type="Proteomes" id="UP000316621">
    <property type="component" value="Chromosome 2"/>
</dbReference>
<gene>
    <name evidence="2" type="ORF">C5167_017059</name>
</gene>
<evidence type="ECO:0000313" key="2">
    <source>
        <dbReference type="EMBL" id="RZC48628.1"/>
    </source>
</evidence>
<evidence type="ECO:0000313" key="3">
    <source>
        <dbReference type="Proteomes" id="UP000316621"/>
    </source>
</evidence>
<proteinExistence type="predicted"/>